<proteinExistence type="predicted"/>
<feature type="compositionally biased region" description="Polar residues" evidence="2">
    <location>
        <begin position="173"/>
        <end position="193"/>
    </location>
</feature>
<feature type="compositionally biased region" description="Basic and acidic residues" evidence="2">
    <location>
        <begin position="153"/>
        <end position="163"/>
    </location>
</feature>
<sequence length="383" mass="43902">MQMQYTDIINFQEMNKAFKQLLTPIARASHNREVLGLAQRAQIVKFTKVYYCQTQSAHMNCLVKPRGLYHIQSRSFGWGGGSPPPDFDPKKDYYKVLEVGEKASQSEVKNAFYRLAQFYHPDRNNGMYAEKFKDITVAYQVLNDEKKRARYDALRKGQDDPEGPKNPFKEWGQQWTKQQSGQKTGGNYQQQGFDTNKAKQDFEEFFKKQSEFVKKQGEEFQKKMKEQQEKAQKSGYKSPFGQKGGSGFVGGRFGIPQDKQRLVHGLFLIFGGLFLLKILFGGGGRGQHYQPGYGGPEIYPQSPLPGQYNLPPPQYGNRGMPPQYGMPPNQQPQYAGPPGQGHPMMAPHYQSYTPQQQNQDRQQMPPVYPHYQSDPNAPQRRYP</sequence>
<protein>
    <recommendedName>
        <fullName evidence="4">J domain-containing protein</fullName>
    </recommendedName>
</protein>
<reference evidence="5" key="1">
    <citation type="submission" date="2019-06" db="EMBL/GenBank/DDBJ databases">
        <authorList>
            <person name="Zheng W."/>
        </authorList>
    </citation>
    <scope>NUCLEOTIDE SEQUENCE</scope>
    <source>
        <strain evidence="5">QDHG01</strain>
    </source>
</reference>
<evidence type="ECO:0000256" key="2">
    <source>
        <dbReference type="SAM" id="MobiDB-lite"/>
    </source>
</evidence>
<gene>
    <name evidence="5" type="ORF">FGO68_gene3719</name>
</gene>
<feature type="region of interest" description="Disordered" evidence="2">
    <location>
        <begin position="153"/>
        <end position="193"/>
    </location>
</feature>
<feature type="compositionally biased region" description="Low complexity" evidence="2">
    <location>
        <begin position="327"/>
        <end position="343"/>
    </location>
</feature>
<feature type="domain" description="J" evidence="4">
    <location>
        <begin position="92"/>
        <end position="155"/>
    </location>
</feature>
<keyword evidence="3" id="KW-0472">Membrane</keyword>
<evidence type="ECO:0000256" key="1">
    <source>
        <dbReference type="ARBA" id="ARBA00023186"/>
    </source>
</evidence>
<dbReference type="PANTHER" id="PTHR44145">
    <property type="entry name" value="DNAJ HOMOLOG SUBFAMILY A MEMBER 3, MITOCHONDRIAL"/>
    <property type="match status" value="1"/>
</dbReference>
<dbReference type="AlphaFoldDB" id="A0A8J8T746"/>
<feature type="region of interest" description="Disordered" evidence="2">
    <location>
        <begin position="291"/>
        <end position="383"/>
    </location>
</feature>
<dbReference type="CDD" id="cd06257">
    <property type="entry name" value="DnaJ"/>
    <property type="match status" value="1"/>
</dbReference>
<dbReference type="SUPFAM" id="SSF46565">
    <property type="entry name" value="Chaperone J-domain"/>
    <property type="match status" value="1"/>
</dbReference>
<accession>A0A8J8T746</accession>
<organism evidence="5 6">
    <name type="scientific">Halteria grandinella</name>
    <dbReference type="NCBI Taxonomy" id="5974"/>
    <lineage>
        <taxon>Eukaryota</taxon>
        <taxon>Sar</taxon>
        <taxon>Alveolata</taxon>
        <taxon>Ciliophora</taxon>
        <taxon>Intramacronucleata</taxon>
        <taxon>Spirotrichea</taxon>
        <taxon>Stichotrichia</taxon>
        <taxon>Sporadotrichida</taxon>
        <taxon>Halteriidae</taxon>
        <taxon>Halteria</taxon>
    </lineage>
</organism>
<feature type="transmembrane region" description="Helical" evidence="3">
    <location>
        <begin position="262"/>
        <end position="280"/>
    </location>
</feature>
<keyword evidence="3" id="KW-0812">Transmembrane</keyword>
<evidence type="ECO:0000256" key="3">
    <source>
        <dbReference type="SAM" id="Phobius"/>
    </source>
</evidence>
<dbReference type="Proteomes" id="UP000785679">
    <property type="component" value="Unassembled WGS sequence"/>
</dbReference>
<dbReference type="InterPro" id="IPR001623">
    <property type="entry name" value="DnaJ_domain"/>
</dbReference>
<dbReference type="InterPro" id="IPR036869">
    <property type="entry name" value="J_dom_sf"/>
</dbReference>
<keyword evidence="1" id="KW-0143">Chaperone</keyword>
<evidence type="ECO:0000313" key="5">
    <source>
        <dbReference type="EMBL" id="TNV84185.1"/>
    </source>
</evidence>
<dbReference type="PROSITE" id="PS50076">
    <property type="entry name" value="DNAJ_2"/>
    <property type="match status" value="1"/>
</dbReference>
<evidence type="ECO:0000259" key="4">
    <source>
        <dbReference type="PROSITE" id="PS50076"/>
    </source>
</evidence>
<feature type="region of interest" description="Disordered" evidence="2">
    <location>
        <begin position="220"/>
        <end position="243"/>
    </location>
</feature>
<dbReference type="OrthoDB" id="307117at2759"/>
<feature type="compositionally biased region" description="Basic and acidic residues" evidence="2">
    <location>
        <begin position="220"/>
        <end position="232"/>
    </location>
</feature>
<dbReference type="PRINTS" id="PR00625">
    <property type="entry name" value="JDOMAIN"/>
</dbReference>
<keyword evidence="3" id="KW-1133">Transmembrane helix</keyword>
<dbReference type="Gene3D" id="1.10.287.110">
    <property type="entry name" value="DnaJ domain"/>
    <property type="match status" value="1"/>
</dbReference>
<dbReference type="PROSITE" id="PS00636">
    <property type="entry name" value="DNAJ_1"/>
    <property type="match status" value="1"/>
</dbReference>
<dbReference type="InterPro" id="IPR051938">
    <property type="entry name" value="Apopto_cytoskel_mod"/>
</dbReference>
<keyword evidence="6" id="KW-1185">Reference proteome</keyword>
<dbReference type="Pfam" id="PF00226">
    <property type="entry name" value="DnaJ"/>
    <property type="match status" value="1"/>
</dbReference>
<dbReference type="SMART" id="SM00271">
    <property type="entry name" value="DnaJ"/>
    <property type="match status" value="1"/>
</dbReference>
<evidence type="ECO:0000313" key="6">
    <source>
        <dbReference type="Proteomes" id="UP000785679"/>
    </source>
</evidence>
<dbReference type="EMBL" id="RRYP01003057">
    <property type="protein sequence ID" value="TNV84185.1"/>
    <property type="molecule type" value="Genomic_DNA"/>
</dbReference>
<comment type="caution">
    <text evidence="5">The sequence shown here is derived from an EMBL/GenBank/DDBJ whole genome shotgun (WGS) entry which is preliminary data.</text>
</comment>
<dbReference type="PANTHER" id="PTHR44145:SF3">
    <property type="entry name" value="DNAJ HOMOLOG SUBFAMILY A MEMBER 3, MITOCHONDRIAL"/>
    <property type="match status" value="1"/>
</dbReference>
<dbReference type="InterPro" id="IPR018253">
    <property type="entry name" value="DnaJ_domain_CS"/>
</dbReference>
<name>A0A8J8T746_HALGN</name>